<dbReference type="RefSeq" id="WP_112854585.1">
    <property type="nucleotide sequence ID" value="NZ_UASS01000003.1"/>
</dbReference>
<evidence type="ECO:0000256" key="2">
    <source>
        <dbReference type="SAM" id="MobiDB-lite"/>
    </source>
</evidence>
<feature type="coiled-coil region" evidence="1">
    <location>
        <begin position="140"/>
        <end position="213"/>
    </location>
</feature>
<keyword evidence="3" id="KW-0472">Membrane</keyword>
<feature type="region of interest" description="Disordered" evidence="2">
    <location>
        <begin position="320"/>
        <end position="372"/>
    </location>
</feature>
<dbReference type="AlphaFoldDB" id="A0A2X1QZS0"/>
<sequence>MYSKTQEVSIPPVEEIVISDATQTELELIKKKTQQQLELLKKQTERLKLFDAKIDIDYAIKWYEIKSSQFSKLATFYGQKGWFDRQVLHGEVVAGAIVLGFAVHALAFFAVVGAYYKLSEILSDHYNIEEANKEAIRKSFDGLREELKQSIETFNEMERKLDEAFTALEEQTASLSTTIAQLGVEAGKLHSQVTRLEGMVKQLQEQQEKMLATTGKLNDAGEKLSQEIESLSSIIIEKKATIDLVSETIVSVVKSSLEVEKANIDDSFNATHLLERTTKQAEVIQGHTEKFKHIESEHDSKKEALSHSNEVMLLLKEKRSASANSSQETKELIQKSQSIHERARRAIALKQKASHGRDEENSQVRSASPALS</sequence>
<evidence type="ECO:0000313" key="5">
    <source>
        <dbReference type="Proteomes" id="UP000251942"/>
    </source>
</evidence>
<accession>A0A2X1QZS0</accession>
<reference evidence="4 5" key="1">
    <citation type="submission" date="2018-06" db="EMBL/GenBank/DDBJ databases">
        <authorList>
            <consortium name="Pathogen Informatics"/>
            <person name="Doyle S."/>
        </authorList>
    </citation>
    <scope>NUCLEOTIDE SEQUENCE [LARGE SCALE GENOMIC DNA]</scope>
    <source>
        <strain evidence="4 5">NCTC12022</strain>
    </source>
</reference>
<dbReference type="Proteomes" id="UP000251942">
    <property type="component" value="Unassembled WGS sequence"/>
</dbReference>
<feature type="compositionally biased region" description="Polar residues" evidence="2">
    <location>
        <begin position="363"/>
        <end position="372"/>
    </location>
</feature>
<dbReference type="Gene3D" id="1.10.287.950">
    <property type="entry name" value="Methyl-accepting chemotaxis protein"/>
    <property type="match status" value="1"/>
</dbReference>
<organism evidence="4 5">
    <name type="scientific">Legionella feeleii</name>
    <dbReference type="NCBI Taxonomy" id="453"/>
    <lineage>
        <taxon>Bacteria</taxon>
        <taxon>Pseudomonadati</taxon>
        <taxon>Pseudomonadota</taxon>
        <taxon>Gammaproteobacteria</taxon>
        <taxon>Legionellales</taxon>
        <taxon>Legionellaceae</taxon>
        <taxon>Legionella</taxon>
    </lineage>
</organism>
<evidence type="ECO:0000313" key="4">
    <source>
        <dbReference type="EMBL" id="SPX59830.1"/>
    </source>
</evidence>
<evidence type="ECO:0008006" key="6">
    <source>
        <dbReference type="Google" id="ProtNLM"/>
    </source>
</evidence>
<dbReference type="EMBL" id="UASS01000003">
    <property type="protein sequence ID" value="SPX59830.1"/>
    <property type="molecule type" value="Genomic_DNA"/>
</dbReference>
<keyword evidence="3" id="KW-1133">Transmembrane helix</keyword>
<evidence type="ECO:0000256" key="1">
    <source>
        <dbReference type="SAM" id="Coils"/>
    </source>
</evidence>
<keyword evidence="3" id="KW-0812">Transmembrane</keyword>
<feature type="compositionally biased region" description="Basic and acidic residues" evidence="2">
    <location>
        <begin position="328"/>
        <end position="341"/>
    </location>
</feature>
<evidence type="ECO:0000256" key="3">
    <source>
        <dbReference type="SAM" id="Phobius"/>
    </source>
</evidence>
<protein>
    <recommendedName>
        <fullName evidence="6">Microtubule binding protein</fullName>
    </recommendedName>
</protein>
<keyword evidence="1" id="KW-0175">Coiled coil</keyword>
<name>A0A2X1QZS0_9GAMM</name>
<proteinExistence type="predicted"/>
<feature type="transmembrane region" description="Helical" evidence="3">
    <location>
        <begin position="92"/>
        <end position="116"/>
    </location>
</feature>
<gene>
    <name evidence="4" type="ORF">NCTC12022_00541</name>
</gene>